<dbReference type="EMBL" id="AMGV01000009">
    <property type="protein sequence ID" value="KEF54674.1"/>
    <property type="molecule type" value="Genomic_DNA"/>
</dbReference>
<comment type="caution">
    <text evidence="4">The sequence shown here is derived from an EMBL/GenBank/DDBJ whole genome shotgun (WGS) entry which is preliminary data.</text>
</comment>
<feature type="region of interest" description="Disordered" evidence="1">
    <location>
        <begin position="97"/>
        <end position="135"/>
    </location>
</feature>
<feature type="domain" description="PEX14-like helix-turn-helix" evidence="3">
    <location>
        <begin position="20"/>
        <end position="93"/>
    </location>
</feature>
<dbReference type="AlphaFoldDB" id="A0A072P3G9"/>
<dbReference type="Pfam" id="PF25871">
    <property type="entry name" value="HTH_76"/>
    <property type="match status" value="1"/>
</dbReference>
<feature type="region of interest" description="Disordered" evidence="1">
    <location>
        <begin position="1"/>
        <end position="25"/>
    </location>
</feature>
<dbReference type="PANTHER" id="PTHR36855">
    <property type="entry name" value="CHROMOSOME 10, WHOLE GENOME SHOTGUN SEQUENCE"/>
    <property type="match status" value="1"/>
</dbReference>
<evidence type="ECO:0000256" key="1">
    <source>
        <dbReference type="SAM" id="MobiDB-lite"/>
    </source>
</evidence>
<dbReference type="HOGENOM" id="CLU_070882_2_0_1"/>
<dbReference type="InterPro" id="IPR058841">
    <property type="entry name" value="HTH_76"/>
</dbReference>
<feature type="compositionally biased region" description="Low complexity" evidence="1">
    <location>
        <begin position="1"/>
        <end position="20"/>
    </location>
</feature>
<dbReference type="PANTHER" id="PTHR36855:SF1">
    <property type="entry name" value="PEROXISOME MEMBRANE ANCHOR PROTEIN PEX14P N-TERMINAL DOMAIN-CONTAINING PROTEIN"/>
    <property type="match status" value="1"/>
</dbReference>
<dbReference type="STRING" id="1182545.A0A072P3G9"/>
<dbReference type="RefSeq" id="XP_013257264.1">
    <property type="nucleotide sequence ID" value="XM_013401810.1"/>
</dbReference>
<sequence>MSSHPAAQDEQPQPQPSQTQIYHGLSTYPFAQDPEYQSGLATILGHPERAASPQEIEQEVELVLQVQCFYFARKYNLQQPVDPVAYRAWLRERNAALEQDPQPRRPPQSQPAVAVATAPPTQAAPPADDQQPPYPTSFAAIVDLITRNIPVPGIEEIPTTVLEPGSSKIDKTPRRRKPWEKDAETDPDQDEIEVSKTGVDKLEENAAENGAAAAGGAESSAAADMVAGAVDVNGHRETGTGVVNILKPNAVPDSGLLSKD</sequence>
<dbReference type="Pfam" id="PF17733">
    <property type="entry name" value="KPWE_dom"/>
    <property type="match status" value="1"/>
</dbReference>
<dbReference type="InterPro" id="IPR040554">
    <property type="entry name" value="KPWE_PEX14_dom"/>
</dbReference>
<organism evidence="4 5">
    <name type="scientific">Exophiala aquamarina CBS 119918</name>
    <dbReference type="NCBI Taxonomy" id="1182545"/>
    <lineage>
        <taxon>Eukaryota</taxon>
        <taxon>Fungi</taxon>
        <taxon>Dikarya</taxon>
        <taxon>Ascomycota</taxon>
        <taxon>Pezizomycotina</taxon>
        <taxon>Eurotiomycetes</taxon>
        <taxon>Chaetothyriomycetidae</taxon>
        <taxon>Chaetothyriales</taxon>
        <taxon>Herpotrichiellaceae</taxon>
        <taxon>Exophiala</taxon>
    </lineage>
</organism>
<evidence type="ECO:0000313" key="4">
    <source>
        <dbReference type="EMBL" id="KEF54674.1"/>
    </source>
</evidence>
<protein>
    <submittedName>
        <fullName evidence="4">Uncharacterized protein</fullName>
    </submittedName>
</protein>
<keyword evidence="5" id="KW-1185">Reference proteome</keyword>
<feature type="region of interest" description="Disordered" evidence="1">
    <location>
        <begin position="156"/>
        <end position="194"/>
    </location>
</feature>
<gene>
    <name evidence="4" type="ORF">A1O9_09116</name>
</gene>
<dbReference type="Proteomes" id="UP000027920">
    <property type="component" value="Unassembled WGS sequence"/>
</dbReference>
<evidence type="ECO:0000259" key="2">
    <source>
        <dbReference type="Pfam" id="PF17733"/>
    </source>
</evidence>
<accession>A0A072P3G9</accession>
<evidence type="ECO:0000313" key="5">
    <source>
        <dbReference type="Proteomes" id="UP000027920"/>
    </source>
</evidence>
<name>A0A072P3G9_9EURO</name>
<evidence type="ECO:0000259" key="3">
    <source>
        <dbReference type="Pfam" id="PF25871"/>
    </source>
</evidence>
<proteinExistence type="predicted"/>
<dbReference type="GeneID" id="25284026"/>
<feature type="compositionally biased region" description="Low complexity" evidence="1">
    <location>
        <begin position="110"/>
        <end position="131"/>
    </location>
</feature>
<reference evidence="4 5" key="1">
    <citation type="submission" date="2013-03" db="EMBL/GenBank/DDBJ databases">
        <title>The Genome Sequence of Exophiala aquamarina CBS 119918.</title>
        <authorList>
            <consortium name="The Broad Institute Genomics Platform"/>
            <person name="Cuomo C."/>
            <person name="de Hoog S."/>
            <person name="Gorbushina A."/>
            <person name="Walker B."/>
            <person name="Young S.K."/>
            <person name="Zeng Q."/>
            <person name="Gargeya S."/>
            <person name="Fitzgerald M."/>
            <person name="Haas B."/>
            <person name="Abouelleil A."/>
            <person name="Allen A.W."/>
            <person name="Alvarado L."/>
            <person name="Arachchi H.M."/>
            <person name="Berlin A.M."/>
            <person name="Chapman S.B."/>
            <person name="Gainer-Dewar J."/>
            <person name="Goldberg J."/>
            <person name="Griggs A."/>
            <person name="Gujja S."/>
            <person name="Hansen M."/>
            <person name="Howarth C."/>
            <person name="Imamovic A."/>
            <person name="Ireland A."/>
            <person name="Larimer J."/>
            <person name="McCowan C."/>
            <person name="Murphy C."/>
            <person name="Pearson M."/>
            <person name="Poon T.W."/>
            <person name="Priest M."/>
            <person name="Roberts A."/>
            <person name="Saif S."/>
            <person name="Shea T."/>
            <person name="Sisk P."/>
            <person name="Sykes S."/>
            <person name="Wortman J."/>
            <person name="Nusbaum C."/>
            <person name="Birren B."/>
        </authorList>
    </citation>
    <scope>NUCLEOTIDE SEQUENCE [LARGE SCALE GENOMIC DNA]</scope>
    <source>
        <strain evidence="4 5">CBS 119918</strain>
    </source>
</reference>
<dbReference type="VEuPathDB" id="FungiDB:A1O9_09116"/>
<dbReference type="OrthoDB" id="9936937at2759"/>
<feature type="domain" description="Peroxisomal membrane protein PEX14-like KPWE" evidence="2">
    <location>
        <begin position="133"/>
        <end position="181"/>
    </location>
</feature>